<feature type="signal peptide" evidence="1">
    <location>
        <begin position="1"/>
        <end position="22"/>
    </location>
</feature>
<dbReference type="InterPro" id="IPR002816">
    <property type="entry name" value="TraB/PrgY/GumN_fam"/>
</dbReference>
<protein>
    <submittedName>
        <fullName evidence="2">TraB family protein</fullName>
    </submittedName>
</protein>
<organism evidence="2 3">
    <name type="scientific">Roseisalinus antarcticus</name>
    <dbReference type="NCBI Taxonomy" id="254357"/>
    <lineage>
        <taxon>Bacteria</taxon>
        <taxon>Pseudomonadati</taxon>
        <taxon>Pseudomonadota</taxon>
        <taxon>Alphaproteobacteria</taxon>
        <taxon>Rhodobacterales</taxon>
        <taxon>Roseobacteraceae</taxon>
        <taxon>Roseisalinus</taxon>
    </lineage>
</organism>
<keyword evidence="1" id="KW-0732">Signal</keyword>
<dbReference type="CDD" id="cd14789">
    <property type="entry name" value="Tiki"/>
    <property type="match status" value="1"/>
</dbReference>
<dbReference type="EMBL" id="FWFZ01000002">
    <property type="protein sequence ID" value="SLN24822.1"/>
    <property type="molecule type" value="Genomic_DNA"/>
</dbReference>
<dbReference type="Pfam" id="PF01963">
    <property type="entry name" value="TraB_PrgY_gumN"/>
    <property type="match status" value="1"/>
</dbReference>
<keyword evidence="3" id="KW-1185">Reference proteome</keyword>
<dbReference type="PANTHER" id="PTHR40590:SF1">
    <property type="entry name" value="CYTOPLASMIC PROTEIN"/>
    <property type="match status" value="1"/>
</dbReference>
<gene>
    <name evidence="2" type="ORF">ROA7023_00778</name>
</gene>
<dbReference type="AlphaFoldDB" id="A0A1Y5RWZ6"/>
<dbReference type="Proteomes" id="UP000193900">
    <property type="component" value="Unassembled WGS sequence"/>
</dbReference>
<dbReference type="InterPro" id="IPR047111">
    <property type="entry name" value="YbaP-like"/>
</dbReference>
<proteinExistence type="predicted"/>
<feature type="chain" id="PRO_5012057104" evidence="1">
    <location>
        <begin position="23"/>
        <end position="334"/>
    </location>
</feature>
<evidence type="ECO:0000256" key="1">
    <source>
        <dbReference type="SAM" id="SignalP"/>
    </source>
</evidence>
<accession>A0A1Y5RWZ6</accession>
<reference evidence="2 3" key="1">
    <citation type="submission" date="2017-03" db="EMBL/GenBank/DDBJ databases">
        <authorList>
            <person name="Afonso C.L."/>
            <person name="Miller P.J."/>
            <person name="Scott M.A."/>
            <person name="Spackman E."/>
            <person name="Goraichik I."/>
            <person name="Dimitrov K.M."/>
            <person name="Suarez D.L."/>
            <person name="Swayne D.E."/>
        </authorList>
    </citation>
    <scope>NUCLEOTIDE SEQUENCE [LARGE SCALE GENOMIC DNA]</scope>
    <source>
        <strain evidence="2 3">CECT 7023</strain>
    </source>
</reference>
<dbReference type="PANTHER" id="PTHR40590">
    <property type="entry name" value="CYTOPLASMIC PROTEIN-RELATED"/>
    <property type="match status" value="1"/>
</dbReference>
<evidence type="ECO:0000313" key="2">
    <source>
        <dbReference type="EMBL" id="SLN24822.1"/>
    </source>
</evidence>
<sequence length="334" mass="36121">MPRPTLALLLTGLLLAVLPATAARAQCTGDSFADLLTAAERAEIAAEVAAAPFAEGLFWQARKGEQALTLIGTMHAYDPRLPALMDRARPLLADADALLVEITPAEEQAMQDALAADPSRIVITDGPTLPELLPTAIWQDLAEAAAARQIPAFMAAKMRPWYLTLSLAMPPCVMPDVMAGRRGLDHMIMQEAEALGLPMRALEPWETVLSIFSQSTMDEQLEMLRLAVGPAELQAQSFVAMLDGYFAGRTAEIWAMSRIATYRAPGTTRAEADAMFQLSADALLTERNIAWMQEIAAAPERDILIAVGALHLPGETGLLRLLDQAGWDVTPLER</sequence>
<dbReference type="RefSeq" id="WP_085877678.1">
    <property type="nucleotide sequence ID" value="NZ_FWFZ01000002.1"/>
</dbReference>
<evidence type="ECO:0000313" key="3">
    <source>
        <dbReference type="Proteomes" id="UP000193900"/>
    </source>
</evidence>
<dbReference type="OrthoDB" id="9806326at2"/>
<name>A0A1Y5RWZ6_9RHOB</name>